<protein>
    <submittedName>
        <fullName evidence="1">GtrA family protein</fullName>
    </submittedName>
</protein>
<keyword evidence="2" id="KW-1185">Reference proteome</keyword>
<reference evidence="1" key="1">
    <citation type="submission" date="2021-01" db="EMBL/GenBank/DDBJ databases">
        <title>Complete genome sequence of Clostridiales bacterium R-7.</title>
        <authorList>
            <person name="Mahoney-Kurpe S.C."/>
            <person name="Palevich N."/>
            <person name="Koike S."/>
            <person name="Moon C.D."/>
            <person name="Attwood G.T."/>
        </authorList>
    </citation>
    <scope>NUCLEOTIDE SEQUENCE</scope>
    <source>
        <strain evidence="1">R-7</strain>
    </source>
</reference>
<dbReference type="Proteomes" id="UP000682782">
    <property type="component" value="Chromosome"/>
</dbReference>
<evidence type="ECO:0000313" key="1">
    <source>
        <dbReference type="EMBL" id="QUC67526.1"/>
    </source>
</evidence>
<evidence type="ECO:0000313" key="2">
    <source>
        <dbReference type="Proteomes" id="UP000682782"/>
    </source>
</evidence>
<accession>A0AC61NAF1</accession>
<proteinExistence type="predicted"/>
<gene>
    <name evidence="1" type="ORF">JYE49_02155</name>
</gene>
<sequence>MEQKKSRAAEIIRFALTGGVCFVVELAVLILLKGKFGVDTLIATPIAFLISVILNYLLCVVWVFRGAKNRGAGAKAGFLITSLIGLGLNEVLMLLFRVILGEDAVILTFGSRTINMYVLNKCMATLIVMIWNYFSKRAVLYRKAKQ</sequence>
<name>A0AC61NAF1_9FIRM</name>
<dbReference type="EMBL" id="CP068393">
    <property type="protein sequence ID" value="QUC67526.1"/>
    <property type="molecule type" value="Genomic_DNA"/>
</dbReference>
<organism evidence="1 2">
    <name type="scientific">Aristaeella hokkaidonensis</name>
    <dbReference type="NCBI Taxonomy" id="3046382"/>
    <lineage>
        <taxon>Bacteria</taxon>
        <taxon>Bacillati</taxon>
        <taxon>Bacillota</taxon>
        <taxon>Clostridia</taxon>
        <taxon>Eubacteriales</taxon>
        <taxon>Aristaeellaceae</taxon>
        <taxon>Aristaeella</taxon>
    </lineage>
</organism>